<dbReference type="AlphaFoldDB" id="A0A1Q2CA35"/>
<evidence type="ECO:0000313" key="2">
    <source>
        <dbReference type="Proteomes" id="UP000188159"/>
    </source>
</evidence>
<dbReference type="EMBL" id="CP012098">
    <property type="protein sequence ID" value="AQP40613.1"/>
    <property type="molecule type" value="Genomic_DNA"/>
</dbReference>
<gene>
    <name evidence="1" type="ORF">DO83_14175</name>
</gene>
<dbReference type="RefSeq" id="WP_077327326.1">
    <property type="nucleotide sequence ID" value="NZ_CP012098.1"/>
</dbReference>
<organism evidence="1 2">
    <name type="scientific">Anaerostipes hadrus</name>
    <dbReference type="NCBI Taxonomy" id="649756"/>
    <lineage>
        <taxon>Bacteria</taxon>
        <taxon>Bacillati</taxon>
        <taxon>Bacillota</taxon>
        <taxon>Clostridia</taxon>
        <taxon>Lachnospirales</taxon>
        <taxon>Lachnospiraceae</taxon>
        <taxon>Anaerostipes</taxon>
    </lineage>
</organism>
<evidence type="ECO:0000313" key="1">
    <source>
        <dbReference type="EMBL" id="AQP40613.1"/>
    </source>
</evidence>
<reference evidence="1 2" key="1">
    <citation type="journal article" date="2016" name="Sci. Rep.">
        <title>Accelerated dysbiosis of gut microbiota during aggravation of DSS-induced colitis by a butyrate-producing bacterium.</title>
        <authorList>
            <person name="Zhang Q."/>
            <person name="Wu Y."/>
            <person name="Wang J."/>
            <person name="Wu G."/>
            <person name="Long W."/>
            <person name="Xue Z."/>
            <person name="Wang L."/>
            <person name="Zhang X."/>
            <person name="Pang X."/>
            <person name="Zhao Y."/>
            <person name="Zhao L."/>
            <person name="Zhang C."/>
        </authorList>
    </citation>
    <scope>NUCLEOTIDE SEQUENCE [LARGE SCALE GENOMIC DNA]</scope>
    <source>
        <strain evidence="1 2">BPB5</strain>
    </source>
</reference>
<dbReference type="Proteomes" id="UP000188159">
    <property type="component" value="Chromosome"/>
</dbReference>
<sequence length="563" mass="67889">MKKQDYISPYSNKLKEYLNNAKVLHFDEHGYDEMSIFYSKTNVNTQKRNKGEIWLNPQIGQPFLLWNKQNQIDISGVLNYNPKTQTGLFEHNTISGTLKIENVHSYFVFFNTQISDDQYKYMPAFSRFLPEYEESKDVYVAAISQNNDQSFTLKVYHNTKLIDEYADVYSELYFSYRETTVFKNRLSYFRFSKINNEKNYFNYIYDINNERKLDMDNSDDIPSFYIDYRKLNMDSNFNIFYSETISNFESKLKKNKDLSIIFHLDNSKTSAIISEFIRFADERKVLKNIFSDDDTENILVTYKNRPKDVRFLYYCFLQNEDLLGNSIFGCSINDLYIGTKNNVDEYKNIFKYSINTIEFYKSIVKELYKLCNEKENIGRLPKKIYENYIENHRMLSIIHKYCYAYDNIWATQPPRYKLPFQTFMMKGKSKIFEEEKIRYDEIYQKLAQKHKLPIRWKNEYTLYQLLIKEYPDAIYQYHSKWLGRQSLDIFIPSINTGFEYQGLQHYEPIEFFGGIDAFNHRIELDEKKRKLCKKNDVKLIEWKYNMPITKRVLQKYLTLNELI</sequence>
<name>A0A1Q2CA35_ANAHA</name>
<accession>A0A1Q2CA35</accession>
<protein>
    <submittedName>
        <fullName evidence="1">Uncharacterized protein</fullName>
    </submittedName>
</protein>
<proteinExistence type="predicted"/>